<dbReference type="Gene3D" id="3.40.50.300">
    <property type="entry name" value="P-loop containing nucleotide triphosphate hydrolases"/>
    <property type="match status" value="1"/>
</dbReference>
<protein>
    <submittedName>
        <fullName evidence="6">Elongation factor Tu</fullName>
    </submittedName>
</protein>
<dbReference type="PANTHER" id="PTHR10751">
    <property type="entry name" value="GUANYLATE BINDING PROTEIN"/>
    <property type="match status" value="1"/>
</dbReference>
<dbReference type="GO" id="GO:0005525">
    <property type="term" value="F:GTP binding"/>
    <property type="evidence" value="ECO:0007669"/>
    <property type="project" value="UniProtKB-KW"/>
</dbReference>
<reference evidence="6 7" key="1">
    <citation type="submission" date="2019-04" db="EMBL/GenBank/DDBJ databases">
        <title>Draft genome of the big-headed turtle Platysternon megacephalum.</title>
        <authorList>
            <person name="Gong S."/>
        </authorList>
    </citation>
    <scope>NUCLEOTIDE SEQUENCE [LARGE SCALE GENOMIC DNA]</scope>
    <source>
        <strain evidence="6">DO16091913</strain>
        <tissue evidence="6">Muscle</tissue>
    </source>
</reference>
<keyword evidence="2" id="KW-0342">GTP-binding</keyword>
<dbReference type="PROSITE" id="PS51715">
    <property type="entry name" value="G_GB1_RHD3"/>
    <property type="match status" value="1"/>
</dbReference>
<dbReference type="Proteomes" id="UP000297703">
    <property type="component" value="Unassembled WGS sequence"/>
</dbReference>
<evidence type="ECO:0000256" key="3">
    <source>
        <dbReference type="PROSITE-ProRule" id="PRU01052"/>
    </source>
</evidence>
<evidence type="ECO:0000313" key="7">
    <source>
        <dbReference type="Proteomes" id="UP000297703"/>
    </source>
</evidence>
<comment type="caution">
    <text evidence="6">The sequence shown here is derived from an EMBL/GenBank/DDBJ whole genome shotgun (WGS) entry which is preliminary data.</text>
</comment>
<evidence type="ECO:0000256" key="4">
    <source>
        <dbReference type="SAM" id="MobiDB-lite"/>
    </source>
</evidence>
<name>A0A4D9DFM6_9SAUR</name>
<evidence type="ECO:0000259" key="5">
    <source>
        <dbReference type="PROSITE" id="PS51715"/>
    </source>
</evidence>
<dbReference type="Pfam" id="PF02263">
    <property type="entry name" value="GBP"/>
    <property type="match status" value="1"/>
</dbReference>
<sequence length="189" mass="20619">MASWNPATRSGAARWTGTQSGQQRPGAQPEPGRPVQLVQLDKEGHLTLDEGALSRCLEQGGVGNAPVCLVSIIGEQRRGKSFLMNCLLRRLQSPNQEHVALGGLECRAGTATLTKGVWMWGQPLWVQAQGRKVAVFLVDTEGCLDLHPEPPKPHSHVTCLWLPPCRTKSGEHRLRDRLEAQGLMGNVVP</sequence>
<evidence type="ECO:0000256" key="1">
    <source>
        <dbReference type="ARBA" id="ARBA00022741"/>
    </source>
</evidence>
<dbReference type="InterPro" id="IPR015894">
    <property type="entry name" value="Guanylate-bd_N"/>
</dbReference>
<dbReference type="AlphaFoldDB" id="A0A4D9DFM6"/>
<organism evidence="6 7">
    <name type="scientific">Platysternon megacephalum</name>
    <name type="common">big-headed turtle</name>
    <dbReference type="NCBI Taxonomy" id="55544"/>
    <lineage>
        <taxon>Eukaryota</taxon>
        <taxon>Metazoa</taxon>
        <taxon>Chordata</taxon>
        <taxon>Craniata</taxon>
        <taxon>Vertebrata</taxon>
        <taxon>Euteleostomi</taxon>
        <taxon>Archelosauria</taxon>
        <taxon>Testudinata</taxon>
        <taxon>Testudines</taxon>
        <taxon>Cryptodira</taxon>
        <taxon>Durocryptodira</taxon>
        <taxon>Testudinoidea</taxon>
        <taxon>Platysternidae</taxon>
        <taxon>Platysternon</taxon>
    </lineage>
</organism>
<feature type="domain" description="GB1/RHD3-type G" evidence="5">
    <location>
        <begin position="64"/>
        <end position="189"/>
    </location>
</feature>
<dbReference type="EMBL" id="QXTE01001237">
    <property type="protein sequence ID" value="TFJ95818.1"/>
    <property type="molecule type" value="Genomic_DNA"/>
</dbReference>
<dbReference type="InterPro" id="IPR027417">
    <property type="entry name" value="P-loop_NTPase"/>
</dbReference>
<evidence type="ECO:0000313" key="6">
    <source>
        <dbReference type="EMBL" id="TFJ95818.1"/>
    </source>
</evidence>
<feature type="compositionally biased region" description="Polar residues" evidence="4">
    <location>
        <begin position="16"/>
        <end position="25"/>
    </location>
</feature>
<comment type="similarity">
    <text evidence="3">Belongs to the TRAFAC class dynamin-like GTPase superfamily. GB1/RHD3 GTPase family.</text>
</comment>
<dbReference type="OrthoDB" id="9427122at2759"/>
<dbReference type="InterPro" id="IPR030386">
    <property type="entry name" value="G_GB1_RHD3_dom"/>
</dbReference>
<dbReference type="GO" id="GO:0003746">
    <property type="term" value="F:translation elongation factor activity"/>
    <property type="evidence" value="ECO:0007669"/>
    <property type="project" value="UniProtKB-KW"/>
</dbReference>
<keyword evidence="1" id="KW-0547">Nucleotide-binding</keyword>
<dbReference type="GO" id="GO:0003924">
    <property type="term" value="F:GTPase activity"/>
    <property type="evidence" value="ECO:0007669"/>
    <property type="project" value="InterPro"/>
</dbReference>
<feature type="region of interest" description="Disordered" evidence="4">
    <location>
        <begin position="1"/>
        <end position="33"/>
    </location>
</feature>
<keyword evidence="7" id="KW-1185">Reference proteome</keyword>
<accession>A0A4D9DFM6</accession>
<evidence type="ECO:0000256" key="2">
    <source>
        <dbReference type="ARBA" id="ARBA00023134"/>
    </source>
</evidence>
<reference evidence="6 7" key="2">
    <citation type="submission" date="2019-04" db="EMBL/GenBank/DDBJ databases">
        <title>The genome sequence of big-headed turtle.</title>
        <authorList>
            <person name="Gong S."/>
        </authorList>
    </citation>
    <scope>NUCLEOTIDE SEQUENCE [LARGE SCALE GENOMIC DNA]</scope>
    <source>
        <strain evidence="6">DO16091913</strain>
        <tissue evidence="6">Muscle</tissue>
    </source>
</reference>
<keyword evidence="6" id="KW-0648">Protein biosynthesis</keyword>
<gene>
    <name evidence="6" type="ORF">DR999_PMT22480</name>
</gene>
<dbReference type="STRING" id="55544.A0A4D9DFM6"/>
<proteinExistence type="inferred from homology"/>
<dbReference type="SUPFAM" id="SSF52540">
    <property type="entry name" value="P-loop containing nucleoside triphosphate hydrolases"/>
    <property type="match status" value="1"/>
</dbReference>
<keyword evidence="6" id="KW-0251">Elongation factor</keyword>